<dbReference type="GO" id="GO:0032153">
    <property type="term" value="C:cell division site"/>
    <property type="evidence" value="ECO:0007669"/>
    <property type="project" value="UniProtKB-UniRule"/>
</dbReference>
<keyword evidence="7 9" id="KW-0472">Membrane</keyword>
<organism evidence="12 13">
    <name type="scientific">Pseudolysobacter antarcticus</name>
    <dbReference type="NCBI Taxonomy" id="2511995"/>
    <lineage>
        <taxon>Bacteria</taxon>
        <taxon>Pseudomonadati</taxon>
        <taxon>Pseudomonadota</taxon>
        <taxon>Gammaproteobacteria</taxon>
        <taxon>Lysobacterales</taxon>
        <taxon>Rhodanobacteraceae</taxon>
        <taxon>Pseudolysobacter</taxon>
    </lineage>
</organism>
<dbReference type="GO" id="GO:0005886">
    <property type="term" value="C:plasma membrane"/>
    <property type="evidence" value="ECO:0007669"/>
    <property type="project" value="UniProtKB-SubCell"/>
</dbReference>
<keyword evidence="8 9" id="KW-0131">Cell cycle</keyword>
<feature type="transmembrane region" description="Helical" evidence="9">
    <location>
        <begin position="9"/>
        <end position="31"/>
    </location>
</feature>
<dbReference type="Gene3D" id="3.40.50.11690">
    <property type="entry name" value="Cell division protein FtsQ/DivIB"/>
    <property type="match status" value="1"/>
</dbReference>
<dbReference type="PROSITE" id="PS51779">
    <property type="entry name" value="POTRA"/>
    <property type="match status" value="1"/>
</dbReference>
<accession>A0A411HGK9</accession>
<dbReference type="InterPro" id="IPR026579">
    <property type="entry name" value="FtsQ"/>
</dbReference>
<protein>
    <recommendedName>
        <fullName evidence="9">Cell division protein FtsQ</fullName>
    </recommendedName>
</protein>
<dbReference type="InterPro" id="IPR034746">
    <property type="entry name" value="POTRA"/>
</dbReference>
<evidence type="ECO:0000259" key="11">
    <source>
        <dbReference type="PROSITE" id="PS51779"/>
    </source>
</evidence>
<dbReference type="EMBL" id="CP035704">
    <property type="protein sequence ID" value="QBB69570.1"/>
    <property type="molecule type" value="Genomic_DNA"/>
</dbReference>
<evidence type="ECO:0000256" key="7">
    <source>
        <dbReference type="ARBA" id="ARBA00023136"/>
    </source>
</evidence>
<evidence type="ECO:0000313" key="12">
    <source>
        <dbReference type="EMBL" id="QBB69570.1"/>
    </source>
</evidence>
<evidence type="ECO:0000256" key="1">
    <source>
        <dbReference type="ARBA" id="ARBA00004370"/>
    </source>
</evidence>
<dbReference type="Pfam" id="PF03799">
    <property type="entry name" value="FtsQ_DivIB_C"/>
    <property type="match status" value="1"/>
</dbReference>
<keyword evidence="5 9" id="KW-0812">Transmembrane</keyword>
<evidence type="ECO:0000256" key="8">
    <source>
        <dbReference type="ARBA" id="ARBA00023306"/>
    </source>
</evidence>
<evidence type="ECO:0000256" key="5">
    <source>
        <dbReference type="ARBA" id="ARBA00022692"/>
    </source>
</evidence>
<dbReference type="RefSeq" id="WP_129831827.1">
    <property type="nucleotide sequence ID" value="NZ_CP035704.1"/>
</dbReference>
<feature type="region of interest" description="Disordered" evidence="10">
    <location>
        <begin position="236"/>
        <end position="259"/>
    </location>
</feature>
<keyword evidence="2 9" id="KW-1003">Cell membrane</keyword>
<keyword evidence="3 9" id="KW-0997">Cell inner membrane</keyword>
<name>A0A411HGK9_9GAMM</name>
<keyword evidence="4 9" id="KW-0132">Cell division</keyword>
<dbReference type="HAMAP" id="MF_00911">
    <property type="entry name" value="FtsQ_subfam"/>
    <property type="match status" value="1"/>
</dbReference>
<comment type="subunit">
    <text evidence="9">Part of a complex composed of FtsB, FtsL and FtsQ.</text>
</comment>
<dbReference type="PANTHER" id="PTHR35851">
    <property type="entry name" value="CELL DIVISION PROTEIN FTSQ"/>
    <property type="match status" value="1"/>
</dbReference>
<evidence type="ECO:0000256" key="3">
    <source>
        <dbReference type="ARBA" id="ARBA00022519"/>
    </source>
</evidence>
<sequence>MRGGLILKLLAWGLALSLVVLPIVGVLNGWFAGERWPVRSLQVEAEYNHVSAEEIRAAVANHVGNGFFATKLDELQAAVAALPWVEKAEARKHWPDMILLRVTELQPVARWGANKLISADSRIFAAPGAENMQGLPRLAGPDDALANVIAFYASAQKILAGSGMTVNGVELSERGSWKLALSNGSELELGREQPEQRLQRFINVYPRLLAGHTGNFEKVDLRYSNGFAIKWPEAPASVTPPAVKKPQPAAPEPAARGVT</sequence>
<proteinExistence type="inferred from homology"/>
<feature type="domain" description="POTRA" evidence="11">
    <location>
        <begin position="36"/>
        <end position="105"/>
    </location>
</feature>
<comment type="function">
    <text evidence="9">Essential cell division protein. May link together the upstream cell division proteins, which are predominantly cytoplasmic, with the downstream cell division proteins, which are predominantly periplasmic. May control correct divisome assembly.</text>
</comment>
<gene>
    <name evidence="9" type="primary">ftsQ</name>
    <name evidence="12" type="ORF">ELE36_03785</name>
</gene>
<reference evidence="12 13" key="1">
    <citation type="submission" date="2019-01" db="EMBL/GenBank/DDBJ databases">
        <title>Pseudolysobacter antarctica gen. nov., sp. nov., isolated from Fildes Peninsula, Antarctica.</title>
        <authorList>
            <person name="Wei Z."/>
            <person name="Peng F."/>
        </authorList>
    </citation>
    <scope>NUCLEOTIDE SEQUENCE [LARGE SCALE GENOMIC DNA]</scope>
    <source>
        <strain evidence="12 13">AQ6-296</strain>
    </source>
</reference>
<comment type="subcellular location">
    <subcellularLocation>
        <location evidence="9">Cell inner membrane</location>
        <topology evidence="9">Single-pass type II membrane protein</topology>
    </subcellularLocation>
    <subcellularLocation>
        <location evidence="1">Membrane</location>
    </subcellularLocation>
    <text evidence="9">Localizes to the division septum.</text>
</comment>
<dbReference type="InterPro" id="IPR013685">
    <property type="entry name" value="POTRA_FtsQ_type"/>
</dbReference>
<comment type="similarity">
    <text evidence="9">Belongs to the FtsQ/DivIB family. FtsQ subfamily.</text>
</comment>
<evidence type="ECO:0000256" key="10">
    <source>
        <dbReference type="SAM" id="MobiDB-lite"/>
    </source>
</evidence>
<evidence type="ECO:0000313" key="13">
    <source>
        <dbReference type="Proteomes" id="UP000291562"/>
    </source>
</evidence>
<dbReference type="Gene3D" id="3.10.20.310">
    <property type="entry name" value="membrane protein fhac"/>
    <property type="match status" value="1"/>
</dbReference>
<dbReference type="KEGG" id="xbc:ELE36_03785"/>
<keyword evidence="6 9" id="KW-1133">Transmembrane helix</keyword>
<evidence type="ECO:0000256" key="4">
    <source>
        <dbReference type="ARBA" id="ARBA00022618"/>
    </source>
</evidence>
<feature type="compositionally biased region" description="Low complexity" evidence="10">
    <location>
        <begin position="240"/>
        <end position="259"/>
    </location>
</feature>
<dbReference type="Proteomes" id="UP000291562">
    <property type="component" value="Chromosome"/>
</dbReference>
<evidence type="ECO:0000256" key="2">
    <source>
        <dbReference type="ARBA" id="ARBA00022475"/>
    </source>
</evidence>
<dbReference type="AlphaFoldDB" id="A0A411HGK9"/>
<dbReference type="OrthoDB" id="9790370at2"/>
<evidence type="ECO:0000256" key="6">
    <source>
        <dbReference type="ARBA" id="ARBA00022989"/>
    </source>
</evidence>
<evidence type="ECO:0000256" key="9">
    <source>
        <dbReference type="HAMAP-Rule" id="MF_00911"/>
    </source>
</evidence>
<dbReference type="GO" id="GO:0090529">
    <property type="term" value="P:cell septum assembly"/>
    <property type="evidence" value="ECO:0007669"/>
    <property type="project" value="InterPro"/>
</dbReference>
<dbReference type="Pfam" id="PF08478">
    <property type="entry name" value="POTRA_1"/>
    <property type="match status" value="1"/>
</dbReference>
<dbReference type="GO" id="GO:0043093">
    <property type="term" value="P:FtsZ-dependent cytokinesis"/>
    <property type="evidence" value="ECO:0007669"/>
    <property type="project" value="UniProtKB-UniRule"/>
</dbReference>
<dbReference type="InterPro" id="IPR005548">
    <property type="entry name" value="Cell_div_FtsQ/DivIB_C"/>
</dbReference>
<dbReference type="PANTHER" id="PTHR35851:SF1">
    <property type="entry name" value="CELL DIVISION PROTEIN FTSQ"/>
    <property type="match status" value="1"/>
</dbReference>
<dbReference type="InterPro" id="IPR045335">
    <property type="entry name" value="FtsQ_C_sf"/>
</dbReference>
<keyword evidence="13" id="KW-1185">Reference proteome</keyword>